<dbReference type="Gene3D" id="3.10.20.90">
    <property type="entry name" value="Phosphatidylinositol 3-kinase Catalytic Subunit, Chain A, domain 1"/>
    <property type="match status" value="1"/>
</dbReference>
<reference evidence="3 4" key="1">
    <citation type="submission" date="2015-06" db="EMBL/GenBank/DDBJ databases">
        <title>Survival trade-offs in plant roots during colonization by closely related pathogenic and mutualistic fungi.</title>
        <authorList>
            <person name="Hacquard S."/>
            <person name="Kracher B."/>
            <person name="Hiruma K."/>
            <person name="Weinman A."/>
            <person name="Muench P."/>
            <person name="Garrido Oter R."/>
            <person name="Ver Loren van Themaat E."/>
            <person name="Dallerey J.-F."/>
            <person name="Damm U."/>
            <person name="Henrissat B."/>
            <person name="Lespinet O."/>
            <person name="Thon M."/>
            <person name="Kemen E."/>
            <person name="McHardy A.C."/>
            <person name="Schulze-Lefert P."/>
            <person name="O'Connell R.J."/>
        </authorList>
    </citation>
    <scope>NUCLEOTIDE SEQUENCE [LARGE SCALE GENOMIC DNA]</scope>
    <source>
        <strain evidence="3 4">0861</strain>
    </source>
</reference>
<feature type="region of interest" description="Disordered" evidence="1">
    <location>
        <begin position="568"/>
        <end position="611"/>
    </location>
</feature>
<dbReference type="GO" id="GO:0005634">
    <property type="term" value="C:nucleus"/>
    <property type="evidence" value="ECO:0007669"/>
    <property type="project" value="TreeGrafter"/>
</dbReference>
<feature type="non-terminal residue" evidence="3">
    <location>
        <position position="1"/>
    </location>
</feature>
<dbReference type="EMBL" id="LFIV01000039">
    <property type="protein sequence ID" value="KZL73906.1"/>
    <property type="molecule type" value="Genomic_DNA"/>
</dbReference>
<dbReference type="PANTHER" id="PTHR23322">
    <property type="entry name" value="FAS-ASSOCIATED PROTEIN"/>
    <property type="match status" value="1"/>
</dbReference>
<dbReference type="SMART" id="SM00166">
    <property type="entry name" value="UBX"/>
    <property type="match status" value="1"/>
</dbReference>
<feature type="compositionally biased region" description="Basic and acidic residues" evidence="1">
    <location>
        <begin position="228"/>
        <end position="238"/>
    </location>
</feature>
<dbReference type="SUPFAM" id="SSF46934">
    <property type="entry name" value="UBA-like"/>
    <property type="match status" value="1"/>
</dbReference>
<dbReference type="PANTHER" id="PTHR23322:SF6">
    <property type="entry name" value="UBX DOMAIN-CONTAINING PROTEIN 7"/>
    <property type="match status" value="1"/>
</dbReference>
<dbReference type="Pfam" id="PF00789">
    <property type="entry name" value="UBX"/>
    <property type="match status" value="1"/>
</dbReference>
<dbReference type="InterPro" id="IPR009060">
    <property type="entry name" value="UBA-like_sf"/>
</dbReference>
<dbReference type="CDD" id="cd02958">
    <property type="entry name" value="UAS"/>
    <property type="match status" value="1"/>
</dbReference>
<dbReference type="SUPFAM" id="SSF52833">
    <property type="entry name" value="Thioredoxin-like"/>
    <property type="match status" value="1"/>
</dbReference>
<name>A0A166UWT5_9PEZI</name>
<evidence type="ECO:0000313" key="4">
    <source>
        <dbReference type="Proteomes" id="UP000076552"/>
    </source>
</evidence>
<dbReference type="InterPro" id="IPR050730">
    <property type="entry name" value="UBX_domain-protein"/>
</dbReference>
<dbReference type="Pfam" id="PF13899">
    <property type="entry name" value="Thioredoxin_7"/>
    <property type="match status" value="1"/>
</dbReference>
<organism evidence="3 4">
    <name type="scientific">Colletotrichum tofieldiae</name>
    <dbReference type="NCBI Taxonomy" id="708197"/>
    <lineage>
        <taxon>Eukaryota</taxon>
        <taxon>Fungi</taxon>
        <taxon>Dikarya</taxon>
        <taxon>Ascomycota</taxon>
        <taxon>Pezizomycotina</taxon>
        <taxon>Sordariomycetes</taxon>
        <taxon>Hypocreomycetidae</taxon>
        <taxon>Glomerellales</taxon>
        <taxon>Glomerellaceae</taxon>
        <taxon>Colletotrichum</taxon>
        <taxon>Colletotrichum spaethianum species complex</taxon>
    </lineage>
</organism>
<dbReference type="InterPro" id="IPR036249">
    <property type="entry name" value="Thioredoxin-like_sf"/>
</dbReference>
<evidence type="ECO:0000256" key="1">
    <source>
        <dbReference type="SAM" id="MobiDB-lite"/>
    </source>
</evidence>
<keyword evidence="4" id="KW-1185">Reference proteome</keyword>
<evidence type="ECO:0000313" key="3">
    <source>
        <dbReference type="EMBL" id="KZL73906.1"/>
    </source>
</evidence>
<feature type="compositionally biased region" description="Low complexity" evidence="1">
    <location>
        <begin position="568"/>
        <end position="588"/>
    </location>
</feature>
<feature type="region of interest" description="Disordered" evidence="1">
    <location>
        <begin position="350"/>
        <end position="393"/>
    </location>
</feature>
<evidence type="ECO:0000259" key="2">
    <source>
        <dbReference type="PROSITE" id="PS50033"/>
    </source>
</evidence>
<dbReference type="AlphaFoldDB" id="A0A166UWT5"/>
<feature type="compositionally biased region" description="Polar residues" evidence="1">
    <location>
        <begin position="359"/>
        <end position="368"/>
    </location>
</feature>
<dbReference type="STRING" id="708197.A0A166UWT5"/>
<gene>
    <name evidence="3" type="ORF">CT0861_06071</name>
</gene>
<dbReference type="Pfam" id="PF14555">
    <property type="entry name" value="UBA_4"/>
    <property type="match status" value="1"/>
</dbReference>
<dbReference type="CDD" id="cd14348">
    <property type="entry name" value="UBA_p47"/>
    <property type="match status" value="1"/>
</dbReference>
<dbReference type="Gene3D" id="1.10.8.10">
    <property type="entry name" value="DNA helicase RuvA subunit, C-terminal domain"/>
    <property type="match status" value="1"/>
</dbReference>
<comment type="caution">
    <text evidence="3">The sequence shown here is derived from an EMBL/GenBank/DDBJ whole genome shotgun (WGS) entry which is preliminary data.</text>
</comment>
<feature type="domain" description="UBX" evidence="2">
    <location>
        <begin position="632"/>
        <end position="710"/>
    </location>
</feature>
<accession>A0A166UWT5</accession>
<dbReference type="CDD" id="cd01767">
    <property type="entry name" value="UBX"/>
    <property type="match status" value="1"/>
</dbReference>
<proteinExistence type="predicted"/>
<dbReference type="Gene3D" id="6.10.300.40">
    <property type="match status" value="1"/>
</dbReference>
<dbReference type="Gene3D" id="3.40.30.10">
    <property type="entry name" value="Glutaredoxin"/>
    <property type="match status" value="1"/>
</dbReference>
<feature type="region of interest" description="Disordered" evidence="1">
    <location>
        <begin position="291"/>
        <end position="316"/>
    </location>
</feature>
<dbReference type="InterPro" id="IPR001012">
    <property type="entry name" value="UBX_dom"/>
</dbReference>
<dbReference type="SMART" id="SM00594">
    <property type="entry name" value="UAS"/>
    <property type="match status" value="1"/>
</dbReference>
<dbReference type="InterPro" id="IPR006577">
    <property type="entry name" value="UAS"/>
</dbReference>
<protein>
    <submittedName>
        <fullName evidence="3">UBX domain protein</fullName>
    </submittedName>
</protein>
<sequence length="714" mass="78157">LFRAGTSPQTPSRPSQISGGANQPTLFFPNDKPRLKLSSSFSIWILLFFALLSTGQLDLGLRTNHKRTCSYPSPCSPHQTSALSVQGGAEESEVPSTSRTLSAFTHLSDRHLGGKKTKAQHSFPELPSFHLLRRHILRVRRFPPATSCSFRQAQTLIMDEDISNFVAITAASPEAARGFLEMANDNLEQAIQLFFESPDIQNSFNSVPAATSSTAPPVPASTRPNVGRQDDRGVIHIDSDDDGDTAMTVDDMDDNFGQDDSDVAANAQVAAIARSAQEEEDAAMAKRLQEELYGGGPGGGAGGSGGGLGGGQDDVRSPIARTTETLVGGYEGDDGMDMDTIIRAQMRQREAARAARGGSTRNPFNHNLSIWDDDGPTPAQPAQPVSTEGGTRAQRLAELFRPPYDIMSRLDWDEARQEGKDEKKWILVNLQDMSDFNCQALNRDIWKDAAIRQLLEESFIFLQYDKSALSAQQYINFYFHGSGHENPDNYPHVAIIDPRTGEQVKVWSGRPFPSASDFHAQLAEFLDRYSLAANSKNPVVDQAAPRPKTVDVDRMTEEEMLEMALQNSLAASNGGSSSKPTSSVVDPDALTKSESPRGEATGGITPAAEPAASQSIWAKIAGDKPHTEPENNPATTTRIQFRHPTGRVIRRFNLDDSVRRIYEWLKAEPLEGKDGIEFELKRMPQGQDLTEELDKTILEAGLKQGTVMIEFIED</sequence>
<dbReference type="PROSITE" id="PS50033">
    <property type="entry name" value="UBX"/>
    <property type="match status" value="1"/>
</dbReference>
<dbReference type="SUPFAM" id="SSF54236">
    <property type="entry name" value="Ubiquitin-like"/>
    <property type="match status" value="1"/>
</dbReference>
<dbReference type="InterPro" id="IPR029071">
    <property type="entry name" value="Ubiquitin-like_domsf"/>
</dbReference>
<dbReference type="GO" id="GO:0043161">
    <property type="term" value="P:proteasome-mediated ubiquitin-dependent protein catabolic process"/>
    <property type="evidence" value="ECO:0007669"/>
    <property type="project" value="TreeGrafter"/>
</dbReference>
<dbReference type="Proteomes" id="UP000076552">
    <property type="component" value="Unassembled WGS sequence"/>
</dbReference>
<feature type="compositionally biased region" description="Gly residues" evidence="1">
    <location>
        <begin position="293"/>
        <end position="312"/>
    </location>
</feature>
<dbReference type="GO" id="GO:0043130">
    <property type="term" value="F:ubiquitin binding"/>
    <property type="evidence" value="ECO:0007669"/>
    <property type="project" value="TreeGrafter"/>
</dbReference>
<feature type="region of interest" description="Disordered" evidence="1">
    <location>
        <begin position="1"/>
        <end position="24"/>
    </location>
</feature>
<feature type="region of interest" description="Disordered" evidence="1">
    <location>
        <begin position="207"/>
        <end position="244"/>
    </location>
</feature>